<comment type="caution">
    <text evidence="3">The sequence shown here is derived from an EMBL/GenBank/DDBJ whole genome shotgun (WGS) entry which is preliminary data.</text>
</comment>
<feature type="coiled-coil region" evidence="1">
    <location>
        <begin position="38"/>
        <end position="72"/>
    </location>
</feature>
<dbReference type="EMBL" id="JADGJD010000606">
    <property type="protein sequence ID" value="KAJ3049709.1"/>
    <property type="molecule type" value="Genomic_DNA"/>
</dbReference>
<gene>
    <name evidence="3" type="ORF">HK097_009324</name>
</gene>
<accession>A0AAD5X3B9</accession>
<keyword evidence="2" id="KW-0812">Transmembrane</keyword>
<reference evidence="3" key="1">
    <citation type="submission" date="2020-05" db="EMBL/GenBank/DDBJ databases">
        <title>Phylogenomic resolution of chytrid fungi.</title>
        <authorList>
            <person name="Stajich J.E."/>
            <person name="Amses K."/>
            <person name="Simmons R."/>
            <person name="Seto K."/>
            <person name="Myers J."/>
            <person name="Bonds A."/>
            <person name="Quandt C.A."/>
            <person name="Barry K."/>
            <person name="Liu P."/>
            <person name="Grigoriev I."/>
            <person name="Longcore J.E."/>
            <person name="James T.Y."/>
        </authorList>
    </citation>
    <scope>NUCLEOTIDE SEQUENCE</scope>
    <source>
        <strain evidence="3">JEL0318</strain>
    </source>
</reference>
<sequence>MGPVRVHLLEQPDDVIMHHLLWRLYHIDQKIGELGEAVANEKGSFDEFSERMTELENNLKAAKKEQAKMNKELMLREETIGRNRTIASLPSAFGEHTFTASAIGLICVVAVVIVPELNLVATSTAVSTNFALVGLDTFIATVIFSVIFAVPEILMAFKIINGEDMLAKLSLSESSQRVAFTSSASPAKSVVGSLALSLRALANAEQSGERLDYSRETELAADDDVQPIPVPIPVVSIAPVA</sequence>
<feature type="transmembrane region" description="Helical" evidence="2">
    <location>
        <begin position="137"/>
        <end position="160"/>
    </location>
</feature>
<protein>
    <submittedName>
        <fullName evidence="3">Uncharacterized protein</fullName>
    </submittedName>
</protein>
<evidence type="ECO:0000313" key="3">
    <source>
        <dbReference type="EMBL" id="KAJ3049709.1"/>
    </source>
</evidence>
<keyword evidence="4" id="KW-1185">Reference proteome</keyword>
<dbReference type="AlphaFoldDB" id="A0AAD5X3B9"/>
<evidence type="ECO:0000256" key="1">
    <source>
        <dbReference type="SAM" id="Coils"/>
    </source>
</evidence>
<keyword evidence="2" id="KW-1133">Transmembrane helix</keyword>
<evidence type="ECO:0000313" key="4">
    <source>
        <dbReference type="Proteomes" id="UP001212841"/>
    </source>
</evidence>
<name>A0AAD5X3B9_9FUNG</name>
<organism evidence="3 4">
    <name type="scientific">Rhizophlyctis rosea</name>
    <dbReference type="NCBI Taxonomy" id="64517"/>
    <lineage>
        <taxon>Eukaryota</taxon>
        <taxon>Fungi</taxon>
        <taxon>Fungi incertae sedis</taxon>
        <taxon>Chytridiomycota</taxon>
        <taxon>Chytridiomycota incertae sedis</taxon>
        <taxon>Chytridiomycetes</taxon>
        <taxon>Rhizophlyctidales</taxon>
        <taxon>Rhizophlyctidaceae</taxon>
        <taxon>Rhizophlyctis</taxon>
    </lineage>
</organism>
<dbReference type="Proteomes" id="UP001212841">
    <property type="component" value="Unassembled WGS sequence"/>
</dbReference>
<proteinExistence type="predicted"/>
<keyword evidence="1" id="KW-0175">Coiled coil</keyword>
<keyword evidence="2" id="KW-0472">Membrane</keyword>
<evidence type="ECO:0000256" key="2">
    <source>
        <dbReference type="SAM" id="Phobius"/>
    </source>
</evidence>
<feature type="transmembrane region" description="Helical" evidence="2">
    <location>
        <begin position="98"/>
        <end position="117"/>
    </location>
</feature>